<accession>A0ABQ9GSB8</accession>
<organism evidence="1 2">
    <name type="scientific">Dryococelus australis</name>
    <dbReference type="NCBI Taxonomy" id="614101"/>
    <lineage>
        <taxon>Eukaryota</taxon>
        <taxon>Metazoa</taxon>
        <taxon>Ecdysozoa</taxon>
        <taxon>Arthropoda</taxon>
        <taxon>Hexapoda</taxon>
        <taxon>Insecta</taxon>
        <taxon>Pterygota</taxon>
        <taxon>Neoptera</taxon>
        <taxon>Polyneoptera</taxon>
        <taxon>Phasmatodea</taxon>
        <taxon>Verophasmatodea</taxon>
        <taxon>Anareolatae</taxon>
        <taxon>Phasmatidae</taxon>
        <taxon>Eurycanthinae</taxon>
        <taxon>Dryococelus</taxon>
    </lineage>
</organism>
<evidence type="ECO:0000313" key="2">
    <source>
        <dbReference type="Proteomes" id="UP001159363"/>
    </source>
</evidence>
<keyword evidence="2" id="KW-1185">Reference proteome</keyword>
<proteinExistence type="predicted"/>
<evidence type="ECO:0000313" key="1">
    <source>
        <dbReference type="EMBL" id="KAJ8874890.1"/>
    </source>
</evidence>
<reference evidence="1 2" key="1">
    <citation type="submission" date="2023-02" db="EMBL/GenBank/DDBJ databases">
        <title>LHISI_Scaffold_Assembly.</title>
        <authorList>
            <person name="Stuart O.P."/>
            <person name="Cleave R."/>
            <person name="Magrath M.J.L."/>
            <person name="Mikheyev A.S."/>
        </authorList>
    </citation>
    <scope>NUCLEOTIDE SEQUENCE [LARGE SCALE GENOMIC DNA]</scope>
    <source>
        <strain evidence="1">Daus_M_001</strain>
        <tissue evidence="1">Leg muscle</tissue>
    </source>
</reference>
<dbReference type="Proteomes" id="UP001159363">
    <property type="component" value="Chromosome 8"/>
</dbReference>
<comment type="caution">
    <text evidence="1">The sequence shown here is derived from an EMBL/GenBank/DDBJ whole genome shotgun (WGS) entry which is preliminary data.</text>
</comment>
<sequence>MLLFREPVLVWWLDYSPPTKASRVRFPAGSLPDLCDGAAGRRGECQKDVGCGGESFEHFLPVCERQKKARLLARGGPGRSASEGWMLFVGLSPLAFSRSCTMSRQVGCPLTSRPNLSSHPPASCSRVAGITLDAVTVHVKKKSNGCNA</sequence>
<name>A0ABQ9GSB8_9NEOP</name>
<protein>
    <submittedName>
        <fullName evidence="1">Uncharacterized protein</fullName>
    </submittedName>
</protein>
<dbReference type="EMBL" id="JARBHB010000009">
    <property type="protein sequence ID" value="KAJ8874890.1"/>
    <property type="molecule type" value="Genomic_DNA"/>
</dbReference>
<gene>
    <name evidence="1" type="ORF">PR048_022780</name>
</gene>